<dbReference type="AlphaFoldDB" id="A0A8K0VXN6"/>
<evidence type="ECO:0000313" key="3">
    <source>
        <dbReference type="Proteomes" id="UP000813461"/>
    </source>
</evidence>
<dbReference type="Proteomes" id="UP000813461">
    <property type="component" value="Unassembled WGS sequence"/>
</dbReference>
<feature type="region of interest" description="Disordered" evidence="1">
    <location>
        <begin position="392"/>
        <end position="550"/>
    </location>
</feature>
<feature type="region of interest" description="Disordered" evidence="1">
    <location>
        <begin position="627"/>
        <end position="848"/>
    </location>
</feature>
<feature type="compositionally biased region" description="Polar residues" evidence="1">
    <location>
        <begin position="318"/>
        <end position="333"/>
    </location>
</feature>
<feature type="compositionally biased region" description="Low complexity" evidence="1">
    <location>
        <begin position="817"/>
        <end position="828"/>
    </location>
</feature>
<dbReference type="OrthoDB" id="5423516at2759"/>
<name>A0A8K0VXN6_9PLEO</name>
<feature type="compositionally biased region" description="Basic and acidic residues" evidence="1">
    <location>
        <begin position="518"/>
        <end position="529"/>
    </location>
</feature>
<keyword evidence="3" id="KW-1185">Reference proteome</keyword>
<dbReference type="EMBL" id="JAGMVJ010000010">
    <property type="protein sequence ID" value="KAH7086904.1"/>
    <property type="molecule type" value="Genomic_DNA"/>
</dbReference>
<feature type="region of interest" description="Disordered" evidence="1">
    <location>
        <begin position="175"/>
        <end position="248"/>
    </location>
</feature>
<feature type="compositionally biased region" description="Basic and acidic residues" evidence="1">
    <location>
        <begin position="486"/>
        <end position="495"/>
    </location>
</feature>
<feature type="compositionally biased region" description="Low complexity" evidence="1">
    <location>
        <begin position="349"/>
        <end position="358"/>
    </location>
</feature>
<feature type="compositionally biased region" description="Basic and acidic residues" evidence="1">
    <location>
        <begin position="705"/>
        <end position="715"/>
    </location>
</feature>
<evidence type="ECO:0000313" key="2">
    <source>
        <dbReference type="EMBL" id="KAH7086904.1"/>
    </source>
</evidence>
<protein>
    <submittedName>
        <fullName evidence="2">Uncharacterized protein</fullName>
    </submittedName>
</protein>
<feature type="compositionally biased region" description="Basic and acidic residues" evidence="1">
    <location>
        <begin position="943"/>
        <end position="1015"/>
    </location>
</feature>
<organism evidence="2 3">
    <name type="scientific">Paraphoma chrysanthemicola</name>
    <dbReference type="NCBI Taxonomy" id="798071"/>
    <lineage>
        <taxon>Eukaryota</taxon>
        <taxon>Fungi</taxon>
        <taxon>Dikarya</taxon>
        <taxon>Ascomycota</taxon>
        <taxon>Pezizomycotina</taxon>
        <taxon>Dothideomycetes</taxon>
        <taxon>Pleosporomycetidae</taxon>
        <taxon>Pleosporales</taxon>
        <taxon>Pleosporineae</taxon>
        <taxon>Phaeosphaeriaceae</taxon>
        <taxon>Paraphoma</taxon>
    </lineage>
</organism>
<evidence type="ECO:0000256" key="1">
    <source>
        <dbReference type="SAM" id="MobiDB-lite"/>
    </source>
</evidence>
<gene>
    <name evidence="2" type="ORF">FB567DRAFT_602467</name>
</gene>
<accession>A0A8K0VXN6</accession>
<feature type="region of interest" description="Disordered" evidence="1">
    <location>
        <begin position="316"/>
        <end position="367"/>
    </location>
</feature>
<proteinExistence type="predicted"/>
<feature type="region of interest" description="Disordered" evidence="1">
    <location>
        <begin position="937"/>
        <end position="1026"/>
    </location>
</feature>
<comment type="caution">
    <text evidence="2">The sequence shown here is derived from an EMBL/GenBank/DDBJ whole genome shotgun (WGS) entry which is preliminary data.</text>
</comment>
<reference evidence="2" key="1">
    <citation type="journal article" date="2021" name="Nat. Commun.">
        <title>Genetic determinants of endophytism in the Arabidopsis root mycobiome.</title>
        <authorList>
            <person name="Mesny F."/>
            <person name="Miyauchi S."/>
            <person name="Thiergart T."/>
            <person name="Pickel B."/>
            <person name="Atanasova L."/>
            <person name="Karlsson M."/>
            <person name="Huettel B."/>
            <person name="Barry K.W."/>
            <person name="Haridas S."/>
            <person name="Chen C."/>
            <person name="Bauer D."/>
            <person name="Andreopoulos W."/>
            <person name="Pangilinan J."/>
            <person name="LaButti K."/>
            <person name="Riley R."/>
            <person name="Lipzen A."/>
            <person name="Clum A."/>
            <person name="Drula E."/>
            <person name="Henrissat B."/>
            <person name="Kohler A."/>
            <person name="Grigoriev I.V."/>
            <person name="Martin F.M."/>
            <person name="Hacquard S."/>
        </authorList>
    </citation>
    <scope>NUCLEOTIDE SEQUENCE</scope>
    <source>
        <strain evidence="2">MPI-SDFR-AT-0120</strain>
    </source>
</reference>
<sequence length="1026" mass="112827">MPTLKDLNCSIELSESQRTLQEFGTTYGDGFVETFVPVPSKPQSFSIHLTSDRFIAPGISMYVFVDGAYQCNRNRQDLKLRKGSYNRSIVDFKVRQKEEKQKDGSMIAREWKFEKLNTASADDAPEMCSANVLDNIGCIEVLVLRCAGPRTAKTVSAMNMDGAADLHSHYLGMDGQSDGRSMYDDRVPALSSQNSHRPPPPLPYRSPYAETLHSGHSTPFLDGKSPFQSSQRHRVHSKYSEPVSPGARPTNAIPSDAFHYGSGPIPTGPMHGSERSFYHTRPASAAVTNAPVIDAAWLNEILTKAVKKGVEEVRRNEAGTNDHTTHQISQPAVLNQPPGAWPQSPFPPDAQAIQPQQQSYHGLSSVGEDQKSIWADSQDGWSQQPLHLRTKSRVGWDETPQWDSQSLAESSGALDETQSDTWDADETGGTDKPSERRGSRLSKSKAATVRSRRRSKSSGWYDVTSASSDDREDWVKVNATSYSTTSREDSDDTARPRWFRSKTNTSRDRSKSRHRSDRTKSAHESERTSSRHLRGGADTKASSTHTRHAPSIAMTATPTVMNAPAPVHQPAPLPTAGFLPAPLPSHVPPPPGWATAVTDGLRRHSLATKMYPPSPFSVAGIDSRHDAVRSDSSTTWGGTKKSKHNKAGSSRSTSWGERAADQGKRSKTARNGRSEWDNNNTAGWDDTGHVPGGWGDNQDSWVADDTSKKEKKDIVQDNAWPTAQPSKETDNPWATHGDTCTHGDTWVEEPSKTNDKLAVGWNDTAWPSTPDAPKPTKDPSLSVRHTSKFLSRYRQSSNPPSTAPKPHWKFPPPPSTSPLTPSPSTNLLPPEPRLTVPASAASSSGLDHHVRGGPGSVYGHAIARPTYLDTLESPYAVFRFKYRSRAVLRNMFGDAVPATGHLSTRNPSAQAVREKEKLKQLDKDELVEKMVKLQARLGGGDNKSVRKTDGKGKERGDGGSRKTESVARGLTEEWVREQSREASVKARSSKSENARKDKKMSEKAKREKKDGKATWEEDGGWANTTW</sequence>